<organism evidence="2 3">
    <name type="scientific">Lynx pardinus</name>
    <name type="common">Iberian lynx</name>
    <name type="synonym">Felis pardina</name>
    <dbReference type="NCBI Taxonomy" id="191816"/>
    <lineage>
        <taxon>Eukaryota</taxon>
        <taxon>Metazoa</taxon>
        <taxon>Chordata</taxon>
        <taxon>Craniata</taxon>
        <taxon>Vertebrata</taxon>
        <taxon>Euteleostomi</taxon>
        <taxon>Mammalia</taxon>
        <taxon>Eutheria</taxon>
        <taxon>Laurasiatheria</taxon>
        <taxon>Carnivora</taxon>
        <taxon>Feliformia</taxon>
        <taxon>Felidae</taxon>
        <taxon>Felinae</taxon>
        <taxon>Lynx</taxon>
    </lineage>
</organism>
<dbReference type="Proteomes" id="UP000386466">
    <property type="component" value="Unassembled WGS sequence"/>
</dbReference>
<keyword evidence="3" id="KW-1185">Reference proteome</keyword>
<gene>
    <name evidence="2" type="ORF">LYPA_23C007774</name>
</gene>
<sequence length="109" mass="11221">MGKKDGPFLLTKEHQRLRGLELCGDASPGSASSTQPPASSPPPARCGDGSGERAPGSPGGPPPAARLSAGATQVEARIRHSVRKLLPLPATHPHSAPRTHARTHTEEAS</sequence>
<evidence type="ECO:0000313" key="2">
    <source>
        <dbReference type="EMBL" id="VFV32531.1"/>
    </source>
</evidence>
<reference evidence="2 3" key="1">
    <citation type="submission" date="2019-01" db="EMBL/GenBank/DDBJ databases">
        <authorList>
            <person name="Alioto T."/>
            <person name="Alioto T."/>
        </authorList>
    </citation>
    <scope>NUCLEOTIDE SEQUENCE [LARGE SCALE GENOMIC DNA]</scope>
</reference>
<dbReference type="EMBL" id="CAAGRJ010017039">
    <property type="protein sequence ID" value="VFV32531.1"/>
    <property type="molecule type" value="Genomic_DNA"/>
</dbReference>
<evidence type="ECO:0000256" key="1">
    <source>
        <dbReference type="SAM" id="MobiDB-lite"/>
    </source>
</evidence>
<evidence type="ECO:0000313" key="3">
    <source>
        <dbReference type="Proteomes" id="UP000386466"/>
    </source>
</evidence>
<protein>
    <submittedName>
        <fullName evidence="2">Uncharacterized protein</fullName>
    </submittedName>
</protein>
<feature type="compositionally biased region" description="Low complexity" evidence="1">
    <location>
        <begin position="26"/>
        <end position="37"/>
    </location>
</feature>
<dbReference type="AlphaFoldDB" id="A0A485NFY4"/>
<feature type="region of interest" description="Disordered" evidence="1">
    <location>
        <begin position="19"/>
        <end position="109"/>
    </location>
</feature>
<accession>A0A485NFY4</accession>
<name>A0A485NFY4_LYNPA</name>
<proteinExistence type="predicted"/>